<protein>
    <recommendedName>
        <fullName evidence="2">Regulator component</fullName>
    </recommendedName>
</protein>
<evidence type="ECO:0000313" key="1">
    <source>
        <dbReference type="EMBL" id="NEB84578.1"/>
    </source>
</evidence>
<name>A0A6G3SQ85_STRAQ</name>
<dbReference type="AlphaFoldDB" id="A0A6G3SQ85"/>
<dbReference type="EMBL" id="JAAGMK010000273">
    <property type="protein sequence ID" value="NEB84578.1"/>
    <property type="molecule type" value="Genomic_DNA"/>
</dbReference>
<gene>
    <name evidence="1" type="ORF">G3I43_10370</name>
</gene>
<evidence type="ECO:0008006" key="2">
    <source>
        <dbReference type="Google" id="ProtNLM"/>
    </source>
</evidence>
<organism evidence="1">
    <name type="scientific">Streptomyces anulatus</name>
    <name type="common">Streptomyces chrysomallus</name>
    <dbReference type="NCBI Taxonomy" id="1892"/>
    <lineage>
        <taxon>Bacteria</taxon>
        <taxon>Bacillati</taxon>
        <taxon>Actinomycetota</taxon>
        <taxon>Actinomycetes</taxon>
        <taxon>Kitasatosporales</taxon>
        <taxon>Streptomycetaceae</taxon>
        <taxon>Streptomyces</taxon>
    </lineage>
</organism>
<proteinExistence type="predicted"/>
<accession>A0A6G3SQ85</accession>
<comment type="caution">
    <text evidence="1">The sequence shown here is derived from an EMBL/GenBank/DDBJ whole genome shotgun (WGS) entry which is preliminary data.</text>
</comment>
<reference evidence="1" key="1">
    <citation type="submission" date="2020-01" db="EMBL/GenBank/DDBJ databases">
        <title>Insect and environment-associated Actinomycetes.</title>
        <authorList>
            <person name="Currrie C."/>
            <person name="Chevrette M."/>
            <person name="Carlson C."/>
            <person name="Stubbendieck R."/>
            <person name="Wendt-Pienkowski E."/>
        </authorList>
    </citation>
    <scope>NUCLEOTIDE SEQUENCE</scope>
    <source>
        <strain evidence="1">SID505</strain>
    </source>
</reference>
<sequence>MRRRCRAVLRAHHGLHAPGAFSVDALCERLGEQRRRPIHLHALPLHQIRAGACGLWLSTATDDHIFYEQRTTRAHQEHIVLHEVGHMLFDHHTVDEGDGWITALLTDLDPRAVRRILARSHYSTGQEREAEMTASLIRTDHEPVTRTAAAGGQRPSGALARLRDGLGLGR</sequence>